<reference evidence="1" key="1">
    <citation type="journal article" date="2021" name="New Phytol.">
        <title>Evolutionary innovations through gain and loss of genes in the ectomycorrhizal Boletales.</title>
        <authorList>
            <person name="Wu G."/>
            <person name="Miyauchi S."/>
            <person name="Morin E."/>
            <person name="Kuo A."/>
            <person name="Drula E."/>
            <person name="Varga T."/>
            <person name="Kohler A."/>
            <person name="Feng B."/>
            <person name="Cao Y."/>
            <person name="Lipzen A."/>
            <person name="Daum C."/>
            <person name="Hundley H."/>
            <person name="Pangilinan J."/>
            <person name="Johnson J."/>
            <person name="Barry K."/>
            <person name="LaButti K."/>
            <person name="Ng V."/>
            <person name="Ahrendt S."/>
            <person name="Min B."/>
            <person name="Choi I.G."/>
            <person name="Park H."/>
            <person name="Plett J.M."/>
            <person name="Magnuson J."/>
            <person name="Spatafora J.W."/>
            <person name="Nagy L.G."/>
            <person name="Henrissat B."/>
            <person name="Grigoriev I.V."/>
            <person name="Yang Z.L."/>
            <person name="Xu J."/>
            <person name="Martin F.M."/>
        </authorList>
    </citation>
    <scope>NUCLEOTIDE SEQUENCE</scope>
    <source>
        <strain evidence="1">ATCC 28755</strain>
    </source>
</reference>
<keyword evidence="2" id="KW-1185">Reference proteome</keyword>
<name>A0ACB8ATH5_9AGAM</name>
<sequence length="213" mass="23853">MEGIVDITFYSERRLALFRRIQEALDDLPVLDAETIPKDESCAICLTPFSAVLEECLPSQLDDVEGGVTKVSGCGHMFCRKDLSEWIKNAHGSCPTCRHPFLDIQPITDSDAESSDDDYIPEDDDEDEDDFVGLEDDIEFDVEEMDLDLDVDLDDVWEDAEQELEDEWRDIETSFTHALDEADDHDLSSDSDADPTADESGSTLQDDSSSDAK</sequence>
<accession>A0ACB8ATH5</accession>
<proteinExistence type="predicted"/>
<gene>
    <name evidence="1" type="ORF">BJ138DRAFT_1140143</name>
</gene>
<organism evidence="1 2">
    <name type="scientific">Hygrophoropsis aurantiaca</name>
    <dbReference type="NCBI Taxonomy" id="72124"/>
    <lineage>
        <taxon>Eukaryota</taxon>
        <taxon>Fungi</taxon>
        <taxon>Dikarya</taxon>
        <taxon>Basidiomycota</taxon>
        <taxon>Agaricomycotina</taxon>
        <taxon>Agaricomycetes</taxon>
        <taxon>Agaricomycetidae</taxon>
        <taxon>Boletales</taxon>
        <taxon>Coniophorineae</taxon>
        <taxon>Hygrophoropsidaceae</taxon>
        <taxon>Hygrophoropsis</taxon>
    </lineage>
</organism>
<dbReference type="EMBL" id="MU267593">
    <property type="protein sequence ID" value="KAH7916078.1"/>
    <property type="molecule type" value="Genomic_DNA"/>
</dbReference>
<comment type="caution">
    <text evidence="1">The sequence shown here is derived from an EMBL/GenBank/DDBJ whole genome shotgun (WGS) entry which is preliminary data.</text>
</comment>
<protein>
    <submittedName>
        <fullName evidence="1">Uncharacterized protein</fullName>
    </submittedName>
</protein>
<evidence type="ECO:0000313" key="2">
    <source>
        <dbReference type="Proteomes" id="UP000790377"/>
    </source>
</evidence>
<dbReference type="Proteomes" id="UP000790377">
    <property type="component" value="Unassembled WGS sequence"/>
</dbReference>
<evidence type="ECO:0000313" key="1">
    <source>
        <dbReference type="EMBL" id="KAH7916078.1"/>
    </source>
</evidence>